<keyword evidence="2" id="KW-1185">Reference proteome</keyword>
<evidence type="ECO:0000313" key="1">
    <source>
        <dbReference type="EMBL" id="SHI51992.1"/>
    </source>
</evidence>
<gene>
    <name evidence="1" type="ORF">SAMN02745216_00066</name>
</gene>
<dbReference type="SUPFAM" id="SSF55961">
    <property type="entry name" value="Bet v1-like"/>
    <property type="match status" value="1"/>
</dbReference>
<dbReference type="OrthoDB" id="8903592at2"/>
<dbReference type="EMBL" id="FQZU01000001">
    <property type="protein sequence ID" value="SHI51992.1"/>
    <property type="molecule type" value="Genomic_DNA"/>
</dbReference>
<protein>
    <submittedName>
        <fullName evidence="1">Carbon monoxide dehydrogenase subunit G (CoxG)</fullName>
    </submittedName>
</protein>
<dbReference type="AlphaFoldDB" id="A0A1M6BT90"/>
<dbReference type="RefSeq" id="WP_073471784.1">
    <property type="nucleotide sequence ID" value="NZ_FQZU01000001.1"/>
</dbReference>
<accession>A0A1M6BT90</accession>
<dbReference type="Pfam" id="PF06240">
    <property type="entry name" value="COXG"/>
    <property type="match status" value="1"/>
</dbReference>
<proteinExistence type="predicted"/>
<dbReference type="STRING" id="1121393.SAMN02745216_00066"/>
<name>A0A1M6BT90_9BACT</name>
<evidence type="ECO:0000313" key="2">
    <source>
        <dbReference type="Proteomes" id="UP000183994"/>
    </source>
</evidence>
<reference evidence="2" key="1">
    <citation type="submission" date="2016-11" db="EMBL/GenBank/DDBJ databases">
        <authorList>
            <person name="Varghese N."/>
            <person name="Submissions S."/>
        </authorList>
    </citation>
    <scope>NUCLEOTIDE SEQUENCE [LARGE SCALE GENOMIC DNA]</scope>
    <source>
        <strain evidence="2">DSM 16219</strain>
    </source>
</reference>
<dbReference type="Proteomes" id="UP000183994">
    <property type="component" value="Unassembled WGS sequence"/>
</dbReference>
<dbReference type="InterPro" id="IPR010419">
    <property type="entry name" value="CO_DH_gsu"/>
</dbReference>
<sequence length="153" mass="17065">MALKLSLELNETIDLPCSFDKAFDFFMDVNATGKCFTKVEEIKDLGDDKYHYIMAKEGVGKYSVQVEYAAKYSFDRDKGIVEWTPVKGIGNGVCSGKSVVTESGGKVKVDFSTTMNLELPLPGLAKPIIKPFVNREFEKSMEQFRDNVVKALS</sequence>
<dbReference type="CDD" id="cd07819">
    <property type="entry name" value="SRPBCC_2"/>
    <property type="match status" value="1"/>
</dbReference>
<dbReference type="Gene3D" id="3.30.530.20">
    <property type="match status" value="1"/>
</dbReference>
<dbReference type="InterPro" id="IPR023393">
    <property type="entry name" value="START-like_dom_sf"/>
</dbReference>
<organism evidence="1 2">
    <name type="scientific">Desulfatibacillum alkenivorans DSM 16219</name>
    <dbReference type="NCBI Taxonomy" id="1121393"/>
    <lineage>
        <taxon>Bacteria</taxon>
        <taxon>Pseudomonadati</taxon>
        <taxon>Thermodesulfobacteriota</taxon>
        <taxon>Desulfobacteria</taxon>
        <taxon>Desulfobacterales</taxon>
        <taxon>Desulfatibacillaceae</taxon>
        <taxon>Desulfatibacillum</taxon>
    </lineage>
</organism>